<sequence length="102" mass="11282">MADNLPSGNEFRAGRAASTTSASSAGSWAGEQAQAQAQAKQADPKGKQQPFRRPSHSLFEGLTAQKRKDDPDLVARRQSLNEQREKPGFIGRMWDNWVRGEK</sequence>
<evidence type="ECO:0000313" key="3">
    <source>
        <dbReference type="Proteomes" id="UP000007322"/>
    </source>
</evidence>
<gene>
    <name evidence="2" type="ORF">MYCTH_2296064</name>
</gene>
<name>G2Q0F8_THET4</name>
<feature type="compositionally biased region" description="Low complexity" evidence="1">
    <location>
        <begin position="14"/>
        <end position="41"/>
    </location>
</feature>
<feature type="compositionally biased region" description="Basic and acidic residues" evidence="1">
    <location>
        <begin position="66"/>
        <end position="75"/>
    </location>
</feature>
<dbReference type="Proteomes" id="UP000007322">
    <property type="component" value="Chromosome 1"/>
</dbReference>
<evidence type="ECO:0000313" key="2">
    <source>
        <dbReference type="EMBL" id="AEO54019.1"/>
    </source>
</evidence>
<dbReference type="VEuPathDB" id="FungiDB:MYCTH_2296064"/>
<proteinExistence type="predicted"/>
<dbReference type="OMA" id="DQKRHEG"/>
<accession>G2Q0F8</accession>
<evidence type="ECO:0000256" key="1">
    <source>
        <dbReference type="SAM" id="MobiDB-lite"/>
    </source>
</evidence>
<dbReference type="HOGENOM" id="CLU_180967_0_0_1"/>
<dbReference type="OrthoDB" id="4158609at2759"/>
<dbReference type="eggNOG" id="ENOG502T0UQ">
    <property type="taxonomic scope" value="Eukaryota"/>
</dbReference>
<dbReference type="RefSeq" id="XP_003659264.1">
    <property type="nucleotide sequence ID" value="XM_003659216.1"/>
</dbReference>
<feature type="region of interest" description="Disordered" evidence="1">
    <location>
        <begin position="1"/>
        <end position="87"/>
    </location>
</feature>
<dbReference type="InParanoid" id="G2Q0F8"/>
<dbReference type="GeneID" id="11505750"/>
<keyword evidence="3" id="KW-1185">Reference proteome</keyword>
<dbReference type="EMBL" id="CP003002">
    <property type="protein sequence ID" value="AEO54019.1"/>
    <property type="molecule type" value="Genomic_DNA"/>
</dbReference>
<protein>
    <submittedName>
        <fullName evidence="2">Uncharacterized protein</fullName>
    </submittedName>
</protein>
<dbReference type="KEGG" id="mtm:MYCTH_2296064"/>
<reference evidence="2 3" key="1">
    <citation type="journal article" date="2011" name="Nat. Biotechnol.">
        <title>Comparative genomic analysis of the thermophilic biomass-degrading fungi Myceliophthora thermophila and Thielavia terrestris.</title>
        <authorList>
            <person name="Berka R.M."/>
            <person name="Grigoriev I.V."/>
            <person name="Otillar R."/>
            <person name="Salamov A."/>
            <person name="Grimwood J."/>
            <person name="Reid I."/>
            <person name="Ishmael N."/>
            <person name="John T."/>
            <person name="Darmond C."/>
            <person name="Moisan M.-C."/>
            <person name="Henrissat B."/>
            <person name="Coutinho P.M."/>
            <person name="Lombard V."/>
            <person name="Natvig D.O."/>
            <person name="Lindquist E."/>
            <person name="Schmutz J."/>
            <person name="Lucas S."/>
            <person name="Harris P."/>
            <person name="Powlowski J."/>
            <person name="Bellemare A."/>
            <person name="Taylor D."/>
            <person name="Butler G."/>
            <person name="de Vries R.P."/>
            <person name="Allijn I.E."/>
            <person name="van den Brink J."/>
            <person name="Ushinsky S."/>
            <person name="Storms R."/>
            <person name="Powell A.J."/>
            <person name="Paulsen I.T."/>
            <person name="Elbourne L.D.H."/>
            <person name="Baker S.E."/>
            <person name="Magnuson J."/>
            <person name="LaBoissiere S."/>
            <person name="Clutterbuck A.J."/>
            <person name="Martinez D."/>
            <person name="Wogulis M."/>
            <person name="de Leon A.L."/>
            <person name="Rey M.W."/>
            <person name="Tsang A."/>
        </authorList>
    </citation>
    <scope>NUCLEOTIDE SEQUENCE [LARGE SCALE GENOMIC DNA]</scope>
    <source>
        <strain evidence="3">ATCC 42464 / BCRC 31852 / DSM 1799</strain>
    </source>
</reference>
<organism evidence="2 3">
    <name type="scientific">Thermothelomyces thermophilus (strain ATCC 42464 / BCRC 31852 / DSM 1799)</name>
    <name type="common">Sporotrichum thermophile</name>
    <dbReference type="NCBI Taxonomy" id="573729"/>
    <lineage>
        <taxon>Eukaryota</taxon>
        <taxon>Fungi</taxon>
        <taxon>Dikarya</taxon>
        <taxon>Ascomycota</taxon>
        <taxon>Pezizomycotina</taxon>
        <taxon>Sordariomycetes</taxon>
        <taxon>Sordariomycetidae</taxon>
        <taxon>Sordariales</taxon>
        <taxon>Chaetomiaceae</taxon>
        <taxon>Thermothelomyces</taxon>
    </lineage>
</organism>
<dbReference type="AlphaFoldDB" id="G2Q0F8"/>